<reference evidence="1 2" key="1">
    <citation type="submission" date="2023-05" db="EMBL/GenBank/DDBJ databases">
        <title>Pseudodonghicola sp. nov.</title>
        <authorList>
            <person name="Huang J."/>
        </authorList>
    </citation>
    <scope>NUCLEOTIDE SEQUENCE [LARGE SCALE GENOMIC DNA]</scope>
    <source>
        <strain evidence="1 2">IC7</strain>
    </source>
</reference>
<keyword evidence="2" id="KW-1185">Reference proteome</keyword>
<name>A0ABT7F5Q5_9RHOB</name>
<accession>A0ABT7F5Q5</accession>
<organism evidence="1 2">
    <name type="scientific">Pseudodonghicola flavimaris</name>
    <dbReference type="NCBI Taxonomy" id="3050036"/>
    <lineage>
        <taxon>Bacteria</taxon>
        <taxon>Pseudomonadati</taxon>
        <taxon>Pseudomonadota</taxon>
        <taxon>Alphaproteobacteria</taxon>
        <taxon>Rhodobacterales</taxon>
        <taxon>Paracoccaceae</taxon>
        <taxon>Pseudodonghicola</taxon>
    </lineage>
</organism>
<dbReference type="RefSeq" id="WP_284482607.1">
    <property type="nucleotide sequence ID" value="NZ_JASNJD010000018.1"/>
</dbReference>
<protein>
    <submittedName>
        <fullName evidence="1">Uncharacterized protein</fullName>
    </submittedName>
</protein>
<evidence type="ECO:0000313" key="2">
    <source>
        <dbReference type="Proteomes" id="UP001243757"/>
    </source>
</evidence>
<comment type="caution">
    <text evidence="1">The sequence shown here is derived from an EMBL/GenBank/DDBJ whole genome shotgun (WGS) entry which is preliminary data.</text>
</comment>
<sequence>MRPKAFNIKVQECYRTEGTTLPETLRLLKAAGLMSTGARGVNAPDMTPRDAARLTIALLASSKVVHVVEATKKFCALTVNHSYSEGMVPSFAKDGEQAETLEDVLTEYFSMQGTIISELSSLEVRHNEEQAVMEFFNGRALFDGDAEATNRILSEERNMGIGTVRRVPGSSMLELAVAMNATQNGEVN</sequence>
<proteinExistence type="predicted"/>
<gene>
    <name evidence="1" type="ORF">QO033_19315</name>
</gene>
<dbReference type="EMBL" id="JASNJD010000018">
    <property type="protein sequence ID" value="MDK3019835.1"/>
    <property type="molecule type" value="Genomic_DNA"/>
</dbReference>
<evidence type="ECO:0000313" key="1">
    <source>
        <dbReference type="EMBL" id="MDK3019835.1"/>
    </source>
</evidence>
<dbReference type="Proteomes" id="UP001243757">
    <property type="component" value="Unassembled WGS sequence"/>
</dbReference>